<organism evidence="1 2">
    <name type="scientific">Arthrobotrys musiformis</name>
    <dbReference type="NCBI Taxonomy" id="47236"/>
    <lineage>
        <taxon>Eukaryota</taxon>
        <taxon>Fungi</taxon>
        <taxon>Dikarya</taxon>
        <taxon>Ascomycota</taxon>
        <taxon>Pezizomycotina</taxon>
        <taxon>Orbiliomycetes</taxon>
        <taxon>Orbiliales</taxon>
        <taxon>Orbiliaceae</taxon>
        <taxon>Arthrobotrys</taxon>
    </lineage>
</organism>
<gene>
    <name evidence="1" type="ORF">TWF481_003268</name>
</gene>
<proteinExistence type="predicted"/>
<evidence type="ECO:0000313" key="1">
    <source>
        <dbReference type="EMBL" id="KAK6495242.1"/>
    </source>
</evidence>
<dbReference type="Proteomes" id="UP001370758">
    <property type="component" value="Unassembled WGS sequence"/>
</dbReference>
<dbReference type="EMBL" id="JAVHJL010000013">
    <property type="protein sequence ID" value="KAK6495242.1"/>
    <property type="molecule type" value="Genomic_DNA"/>
</dbReference>
<evidence type="ECO:0000313" key="2">
    <source>
        <dbReference type="Proteomes" id="UP001370758"/>
    </source>
</evidence>
<sequence length="76" mass="8574">MAVEDTMFVQTVEAGWIPEFDPLPPSSYAKELVQNQTVQDDEPPAEDLKTVTEWAGKFFNWVNKMIGLDPDKSKTA</sequence>
<keyword evidence="2" id="KW-1185">Reference proteome</keyword>
<name>A0AAV9VQZ0_9PEZI</name>
<dbReference type="AlphaFoldDB" id="A0AAV9VQZ0"/>
<comment type="caution">
    <text evidence="1">The sequence shown here is derived from an EMBL/GenBank/DDBJ whole genome shotgun (WGS) entry which is preliminary data.</text>
</comment>
<accession>A0AAV9VQZ0</accession>
<protein>
    <submittedName>
        <fullName evidence="1">Uncharacterized protein</fullName>
    </submittedName>
</protein>
<reference evidence="1 2" key="1">
    <citation type="submission" date="2023-08" db="EMBL/GenBank/DDBJ databases">
        <authorList>
            <person name="Palmer J.M."/>
        </authorList>
    </citation>
    <scope>NUCLEOTIDE SEQUENCE [LARGE SCALE GENOMIC DNA]</scope>
    <source>
        <strain evidence="1 2">TWF481</strain>
    </source>
</reference>